<dbReference type="Proteomes" id="UP001165289">
    <property type="component" value="Unassembled WGS sequence"/>
</dbReference>
<evidence type="ECO:0000256" key="3">
    <source>
        <dbReference type="SAM" id="Coils"/>
    </source>
</evidence>
<evidence type="ECO:0000256" key="2">
    <source>
        <dbReference type="PROSITE-ProRule" id="PRU00504"/>
    </source>
</evidence>
<dbReference type="AlphaFoldDB" id="A0AAV7JEB5"/>
<sequence>MASVSTTQFDESFPSQVERVRREITERFIRAHKVLQDRERNLLEELQVLLYDYTGEGMEEEKKQMVTSKEFLSALKGNTGKDVLDQSVALMDERIKELETKLETIRLTYKNVGLEWDELLEKRLGETGRLRLNPRKTKTSDYKNMSQPVEVFGRHSTEDKSSGVFYIPGRIAIDPLTNNIYICDVAWDRVQVFNSSYDFVFLFDHKMDGPASICIAQDKVYVTQLGSCCMNVYSMRGQLLHSVGSKGKNELEFDCPSGIDISIDKNSIYVTEFNNDRVQCLNLDLSFNSFIPDIYGARDVKLTSTEVVVLCSSDPCLIIYNYAHESIRHMITTGVRKLIIYPVCLFVDEFANILITDCDAHCVCVFSHEGELIHKIGKEGQERGEFIKPTGIYINQEGRLLVASHNPNYAIQIF</sequence>
<organism evidence="4 5">
    <name type="scientific">Oopsacas minuta</name>
    <dbReference type="NCBI Taxonomy" id="111878"/>
    <lineage>
        <taxon>Eukaryota</taxon>
        <taxon>Metazoa</taxon>
        <taxon>Porifera</taxon>
        <taxon>Hexactinellida</taxon>
        <taxon>Hexasterophora</taxon>
        <taxon>Lyssacinosida</taxon>
        <taxon>Leucopsacidae</taxon>
        <taxon>Oopsacas</taxon>
    </lineage>
</organism>
<feature type="repeat" description="NHL" evidence="2">
    <location>
        <begin position="240"/>
        <end position="284"/>
    </location>
</feature>
<evidence type="ECO:0000313" key="5">
    <source>
        <dbReference type="Proteomes" id="UP001165289"/>
    </source>
</evidence>
<reference evidence="4 5" key="1">
    <citation type="journal article" date="2023" name="BMC Biol.">
        <title>The compact genome of the sponge Oopsacas minuta (Hexactinellida) is lacking key metazoan core genes.</title>
        <authorList>
            <person name="Santini S."/>
            <person name="Schenkelaars Q."/>
            <person name="Jourda C."/>
            <person name="Duchesne M."/>
            <person name="Belahbib H."/>
            <person name="Rocher C."/>
            <person name="Selva M."/>
            <person name="Riesgo A."/>
            <person name="Vervoort M."/>
            <person name="Leys S.P."/>
            <person name="Kodjabachian L."/>
            <person name="Le Bivic A."/>
            <person name="Borchiellini C."/>
            <person name="Claverie J.M."/>
            <person name="Renard E."/>
        </authorList>
    </citation>
    <scope>NUCLEOTIDE SEQUENCE [LARGE SCALE GENOMIC DNA]</scope>
    <source>
        <strain evidence="4">SPO-2</strain>
    </source>
</reference>
<dbReference type="PANTHER" id="PTHR24104">
    <property type="entry name" value="E3 UBIQUITIN-PROTEIN LIGASE NHLRC1-RELATED"/>
    <property type="match status" value="1"/>
</dbReference>
<dbReference type="GO" id="GO:0008270">
    <property type="term" value="F:zinc ion binding"/>
    <property type="evidence" value="ECO:0007669"/>
    <property type="project" value="UniProtKB-KW"/>
</dbReference>
<dbReference type="CDD" id="cd05819">
    <property type="entry name" value="NHL"/>
    <property type="match status" value="1"/>
</dbReference>
<comment type="caution">
    <text evidence="4">The sequence shown here is derived from an EMBL/GenBank/DDBJ whole genome shotgun (WGS) entry which is preliminary data.</text>
</comment>
<keyword evidence="5" id="KW-1185">Reference proteome</keyword>
<proteinExistence type="predicted"/>
<dbReference type="GO" id="GO:0061630">
    <property type="term" value="F:ubiquitin protein ligase activity"/>
    <property type="evidence" value="ECO:0007669"/>
    <property type="project" value="TreeGrafter"/>
</dbReference>
<protein>
    <submittedName>
        <fullName evidence="4">PEP-CTERM domain protein</fullName>
    </submittedName>
</protein>
<dbReference type="Gene3D" id="2.120.10.30">
    <property type="entry name" value="TolB, C-terminal domain"/>
    <property type="match status" value="2"/>
</dbReference>
<dbReference type="EMBL" id="JAKMXF010000345">
    <property type="protein sequence ID" value="KAI6647148.1"/>
    <property type="molecule type" value="Genomic_DNA"/>
</dbReference>
<keyword evidence="3" id="KW-0175">Coiled coil</keyword>
<feature type="repeat" description="NHL" evidence="2">
    <location>
        <begin position="373"/>
        <end position="414"/>
    </location>
</feature>
<name>A0AAV7JEB5_9METZ</name>
<dbReference type="InterPro" id="IPR011042">
    <property type="entry name" value="6-blade_b-propeller_TolB-like"/>
</dbReference>
<dbReference type="GO" id="GO:0000209">
    <property type="term" value="P:protein polyubiquitination"/>
    <property type="evidence" value="ECO:0007669"/>
    <property type="project" value="TreeGrafter"/>
</dbReference>
<feature type="coiled-coil region" evidence="3">
    <location>
        <begin position="81"/>
        <end position="108"/>
    </location>
</feature>
<dbReference type="Pfam" id="PF17170">
    <property type="entry name" value="DUF5128"/>
    <property type="match status" value="1"/>
</dbReference>
<evidence type="ECO:0000313" key="4">
    <source>
        <dbReference type="EMBL" id="KAI6647148.1"/>
    </source>
</evidence>
<gene>
    <name evidence="4" type="ORF">LOD99_8884</name>
</gene>
<dbReference type="SUPFAM" id="SSF63829">
    <property type="entry name" value="Calcium-dependent phosphotriesterase"/>
    <property type="match status" value="1"/>
</dbReference>
<dbReference type="InterPro" id="IPR001258">
    <property type="entry name" value="NHL_repeat"/>
</dbReference>
<dbReference type="InterPro" id="IPR050952">
    <property type="entry name" value="TRIM-NHL_E3_ligases"/>
</dbReference>
<dbReference type="Pfam" id="PF01436">
    <property type="entry name" value="NHL"/>
    <property type="match status" value="1"/>
</dbReference>
<dbReference type="PANTHER" id="PTHR24104:SF25">
    <property type="entry name" value="PROTEIN LIN-41"/>
    <property type="match status" value="1"/>
</dbReference>
<evidence type="ECO:0000256" key="1">
    <source>
        <dbReference type="ARBA" id="ARBA00022737"/>
    </source>
</evidence>
<accession>A0AAV7JEB5</accession>
<dbReference type="PROSITE" id="PS51125">
    <property type="entry name" value="NHL"/>
    <property type="match status" value="2"/>
</dbReference>
<keyword evidence="1" id="KW-0677">Repeat</keyword>
<dbReference type="GO" id="GO:0043161">
    <property type="term" value="P:proteasome-mediated ubiquitin-dependent protein catabolic process"/>
    <property type="evidence" value="ECO:0007669"/>
    <property type="project" value="TreeGrafter"/>
</dbReference>